<evidence type="ECO:0000256" key="1">
    <source>
        <dbReference type="ARBA" id="ARBA00023125"/>
    </source>
</evidence>
<dbReference type="EMBL" id="JANYMP010000013">
    <property type="protein sequence ID" value="MCS7480407.1"/>
    <property type="molecule type" value="Genomic_DNA"/>
</dbReference>
<evidence type="ECO:0000313" key="3">
    <source>
        <dbReference type="EMBL" id="MCS7480407.1"/>
    </source>
</evidence>
<dbReference type="GO" id="GO:0006355">
    <property type="term" value="P:regulation of DNA-templated transcription"/>
    <property type="evidence" value="ECO:0007669"/>
    <property type="project" value="InterPro"/>
</dbReference>
<dbReference type="RefSeq" id="WP_259625899.1">
    <property type="nucleotide sequence ID" value="NZ_JANYMP010000013.1"/>
</dbReference>
<dbReference type="InterPro" id="IPR016032">
    <property type="entry name" value="Sig_transdc_resp-reg_C-effctor"/>
</dbReference>
<dbReference type="SMART" id="SM00421">
    <property type="entry name" value="HTH_LUXR"/>
    <property type="match status" value="1"/>
</dbReference>
<organism evidence="3 4">
    <name type="scientific">Umezawaea endophytica</name>
    <dbReference type="NCBI Taxonomy" id="1654476"/>
    <lineage>
        <taxon>Bacteria</taxon>
        <taxon>Bacillati</taxon>
        <taxon>Actinomycetota</taxon>
        <taxon>Actinomycetes</taxon>
        <taxon>Pseudonocardiales</taxon>
        <taxon>Pseudonocardiaceae</taxon>
        <taxon>Umezawaea</taxon>
    </lineage>
</organism>
<dbReference type="InterPro" id="IPR027417">
    <property type="entry name" value="P-loop_NTPase"/>
</dbReference>
<proteinExistence type="predicted"/>
<dbReference type="PROSITE" id="PS50043">
    <property type="entry name" value="HTH_LUXR_2"/>
    <property type="match status" value="1"/>
</dbReference>
<keyword evidence="4" id="KW-1185">Reference proteome</keyword>
<keyword evidence="1" id="KW-0238">DNA-binding</keyword>
<comment type="caution">
    <text evidence="3">The sequence shown here is derived from an EMBL/GenBank/DDBJ whole genome shotgun (WGS) entry which is preliminary data.</text>
</comment>
<protein>
    <submittedName>
        <fullName evidence="3">LuxR family transcriptional regulator</fullName>
    </submittedName>
</protein>
<dbReference type="GO" id="GO:0003677">
    <property type="term" value="F:DNA binding"/>
    <property type="evidence" value="ECO:0007669"/>
    <property type="project" value="UniProtKB-KW"/>
</dbReference>
<feature type="domain" description="HTH luxR-type" evidence="2">
    <location>
        <begin position="828"/>
        <end position="893"/>
    </location>
</feature>
<dbReference type="InterPro" id="IPR036388">
    <property type="entry name" value="WH-like_DNA-bd_sf"/>
</dbReference>
<dbReference type="InterPro" id="IPR000792">
    <property type="entry name" value="Tscrpt_reg_LuxR_C"/>
</dbReference>
<dbReference type="AlphaFoldDB" id="A0A9X3AGQ3"/>
<dbReference type="SUPFAM" id="SSF52540">
    <property type="entry name" value="P-loop containing nucleoside triphosphate hydrolases"/>
    <property type="match status" value="1"/>
</dbReference>
<dbReference type="Pfam" id="PF00196">
    <property type="entry name" value="GerE"/>
    <property type="match status" value="1"/>
</dbReference>
<accession>A0A9X3AGQ3</accession>
<reference evidence="3" key="1">
    <citation type="submission" date="2022-08" db="EMBL/GenBank/DDBJ databases">
        <authorList>
            <person name="Tistechok S."/>
            <person name="Samborskyy M."/>
            <person name="Roman I."/>
        </authorList>
    </citation>
    <scope>NUCLEOTIDE SEQUENCE</scope>
    <source>
        <strain evidence="3">DSM 103496</strain>
    </source>
</reference>
<evidence type="ECO:0000313" key="4">
    <source>
        <dbReference type="Proteomes" id="UP001141259"/>
    </source>
</evidence>
<sequence>MPVGACRSGQSALVGRGVEHRAVLDLVERLRGGQGGALVLRGECGSGKTFLVERVVESITGVRVVRVPGVEAEEPLPYAALDRLLRPWHESAPNLPLRHRDALDTVFGERPGTAPVAAVVQATTALLDLAGDGEPVLYLVDDAQWIDRATGEVLSAVERSGRSFLFCTRDQPEPGGWLRRSPEVRLPPLDQDESMALLASLSEGVDQFSARRFVGLAGGNPLALQHFVLGHHPAGSTERFSLPERLETELLRGAGTRSAAADLLLLLAAVEPSATMAEFHEAALVLGTEVHPDEVADLVSFEPHAVFRRPLLAQALVTRATPILRHGVHVALGLVLDDPDRRAWHVALTAHGHEETIARDLEAAARRAEAAGAHRRAETCFRRSAELGDENRRAHRLVSAARMSLLAKDYGSTGALLDEALLTPLDPDLRPEVSRIRAVLHARAGDDEDTLLVLGDVLEDVAFLDARAAGDTWFEALDGALLAHDRMPRTTLTRFARHVLDAVPTGTGRRTPVDVLTAGLATRITAGYGEAVALMRRAATSLDTVDGADPAGWHCHRWQSMVALALLELWDVERGARLFDRTVEAGARDLDVRILRVTPFALARGHAARWDPGDVTVPHTGGRRLVQVAVEAAAGAARGTGDARAKVVEVIVLARRAGYGFLVSLCHLLLVRIALSRGEYDEALVWSRVVYERDAPGLGGQVLADLVEAAIRVGDNDVAAAARDRLAVRVRASGSAWGRGLHARAQALSAPDSHAERHFRTSIRLLEPTAAALDTGRTRLLYGEWLRRRKRRTEAAHQLGLAHETFVALNADAFAERARAEFNAAGARPEGGGDLTAQQERVAHLAVEGLTRARIAARLAISEHTVADHLKQIYRKFGIHSRGQLGEVFARVVGGDGNSRSAAITPDPRSSR</sequence>
<name>A0A9X3AGQ3_9PSEU</name>
<dbReference type="PRINTS" id="PR00038">
    <property type="entry name" value="HTHLUXR"/>
</dbReference>
<dbReference type="CDD" id="cd06170">
    <property type="entry name" value="LuxR_C_like"/>
    <property type="match status" value="1"/>
</dbReference>
<dbReference type="InterPro" id="IPR039420">
    <property type="entry name" value="WalR-like"/>
</dbReference>
<dbReference type="Proteomes" id="UP001141259">
    <property type="component" value="Unassembled WGS sequence"/>
</dbReference>
<dbReference type="Gene3D" id="1.10.10.10">
    <property type="entry name" value="Winged helix-like DNA-binding domain superfamily/Winged helix DNA-binding domain"/>
    <property type="match status" value="1"/>
</dbReference>
<dbReference type="PANTHER" id="PTHR43214">
    <property type="entry name" value="TWO-COMPONENT RESPONSE REGULATOR"/>
    <property type="match status" value="1"/>
</dbReference>
<evidence type="ECO:0000259" key="2">
    <source>
        <dbReference type="PROSITE" id="PS50043"/>
    </source>
</evidence>
<dbReference type="PANTHER" id="PTHR43214:SF42">
    <property type="entry name" value="TRANSCRIPTIONAL REGULATORY PROTEIN DESR"/>
    <property type="match status" value="1"/>
</dbReference>
<dbReference type="InterPro" id="IPR041664">
    <property type="entry name" value="AAA_16"/>
</dbReference>
<dbReference type="Pfam" id="PF13191">
    <property type="entry name" value="AAA_16"/>
    <property type="match status" value="1"/>
</dbReference>
<dbReference type="SUPFAM" id="SSF46894">
    <property type="entry name" value="C-terminal effector domain of the bipartite response regulators"/>
    <property type="match status" value="1"/>
</dbReference>
<gene>
    <name evidence="3" type="ORF">NZH93_26430</name>
</gene>